<keyword evidence="3" id="KW-1185">Reference proteome</keyword>
<sequence>MPECHPVATRAVSFGVADAPNRTTDQDGGSAATRTVERRGALAVADASKSEPGAEPVADGGVDDE</sequence>
<dbReference type="RefSeq" id="WP_267624587.1">
    <property type="nucleotide sequence ID" value="NZ_JAODIW010000009.1"/>
</dbReference>
<dbReference type="AlphaFoldDB" id="A0ABD5PAN2"/>
<dbReference type="Proteomes" id="UP001595921">
    <property type="component" value="Unassembled WGS sequence"/>
</dbReference>
<reference evidence="2 3" key="1">
    <citation type="journal article" date="2019" name="Int. J. Syst. Evol. Microbiol.">
        <title>The Global Catalogue of Microorganisms (GCM) 10K type strain sequencing project: providing services to taxonomists for standard genome sequencing and annotation.</title>
        <authorList>
            <consortium name="The Broad Institute Genomics Platform"/>
            <consortium name="The Broad Institute Genome Sequencing Center for Infectious Disease"/>
            <person name="Wu L."/>
            <person name="Ma J."/>
        </authorList>
    </citation>
    <scope>NUCLEOTIDE SEQUENCE [LARGE SCALE GENOMIC DNA]</scope>
    <source>
        <strain evidence="2 3">CGMCC 1.12553</strain>
    </source>
</reference>
<gene>
    <name evidence="2" type="ORF">ACFO0N_07830</name>
</gene>
<evidence type="ECO:0000313" key="2">
    <source>
        <dbReference type="EMBL" id="MFC4357856.1"/>
    </source>
</evidence>
<organism evidence="2 3">
    <name type="scientific">Halobium salinum</name>
    <dbReference type="NCBI Taxonomy" id="1364940"/>
    <lineage>
        <taxon>Archaea</taxon>
        <taxon>Methanobacteriati</taxon>
        <taxon>Methanobacteriota</taxon>
        <taxon>Stenosarchaea group</taxon>
        <taxon>Halobacteria</taxon>
        <taxon>Halobacteriales</taxon>
        <taxon>Haloferacaceae</taxon>
        <taxon>Halobium</taxon>
    </lineage>
</organism>
<proteinExistence type="predicted"/>
<dbReference type="EMBL" id="JBHSDS010000005">
    <property type="protein sequence ID" value="MFC4357856.1"/>
    <property type="molecule type" value="Genomic_DNA"/>
</dbReference>
<feature type="region of interest" description="Disordered" evidence="1">
    <location>
        <begin position="15"/>
        <end position="65"/>
    </location>
</feature>
<evidence type="ECO:0000313" key="3">
    <source>
        <dbReference type="Proteomes" id="UP001595921"/>
    </source>
</evidence>
<protein>
    <submittedName>
        <fullName evidence="2">Uncharacterized protein</fullName>
    </submittedName>
</protein>
<comment type="caution">
    <text evidence="2">The sequence shown here is derived from an EMBL/GenBank/DDBJ whole genome shotgun (WGS) entry which is preliminary data.</text>
</comment>
<name>A0ABD5PAN2_9EURY</name>
<evidence type="ECO:0000256" key="1">
    <source>
        <dbReference type="SAM" id="MobiDB-lite"/>
    </source>
</evidence>
<accession>A0ABD5PAN2</accession>